<reference evidence="1 2" key="1">
    <citation type="submission" date="2019-02" db="EMBL/GenBank/DDBJ databases">
        <title>Deep-cultivation of Planctomycetes and their phenomic and genomic characterization uncovers novel biology.</title>
        <authorList>
            <person name="Wiegand S."/>
            <person name="Jogler M."/>
            <person name="Boedeker C."/>
            <person name="Pinto D."/>
            <person name="Vollmers J."/>
            <person name="Rivas-Marin E."/>
            <person name="Kohn T."/>
            <person name="Peeters S.H."/>
            <person name="Heuer A."/>
            <person name="Rast P."/>
            <person name="Oberbeckmann S."/>
            <person name="Bunk B."/>
            <person name="Jeske O."/>
            <person name="Meyerdierks A."/>
            <person name="Storesund J.E."/>
            <person name="Kallscheuer N."/>
            <person name="Luecker S."/>
            <person name="Lage O.M."/>
            <person name="Pohl T."/>
            <person name="Merkel B.J."/>
            <person name="Hornburger P."/>
            <person name="Mueller R.-W."/>
            <person name="Bruemmer F."/>
            <person name="Labrenz M."/>
            <person name="Spormann A.M."/>
            <person name="Op Den Camp H."/>
            <person name="Overmann J."/>
            <person name="Amann R."/>
            <person name="Jetten M.S.M."/>
            <person name="Mascher T."/>
            <person name="Medema M.H."/>
            <person name="Devos D.P."/>
            <person name="Kaster A.-K."/>
            <person name="Ovreas L."/>
            <person name="Rohde M."/>
            <person name="Galperin M.Y."/>
            <person name="Jogler C."/>
        </authorList>
    </citation>
    <scope>NUCLEOTIDE SEQUENCE [LARGE SCALE GENOMIC DNA]</scope>
    <source>
        <strain evidence="1 2">Poly41</strain>
    </source>
</reference>
<organism evidence="1 2">
    <name type="scientific">Novipirellula artificiosorum</name>
    <dbReference type="NCBI Taxonomy" id="2528016"/>
    <lineage>
        <taxon>Bacteria</taxon>
        <taxon>Pseudomonadati</taxon>
        <taxon>Planctomycetota</taxon>
        <taxon>Planctomycetia</taxon>
        <taxon>Pirellulales</taxon>
        <taxon>Pirellulaceae</taxon>
        <taxon>Novipirellula</taxon>
    </lineage>
</organism>
<gene>
    <name evidence="1" type="ORF">Poly41_46700</name>
</gene>
<comment type="caution">
    <text evidence="1">The sequence shown here is derived from an EMBL/GenBank/DDBJ whole genome shotgun (WGS) entry which is preliminary data.</text>
</comment>
<dbReference type="RefSeq" id="WP_146528916.1">
    <property type="nucleotide sequence ID" value="NZ_SJPV01000008.1"/>
</dbReference>
<proteinExistence type="predicted"/>
<dbReference type="EMBL" id="SJPV01000008">
    <property type="protein sequence ID" value="TWU34520.1"/>
    <property type="molecule type" value="Genomic_DNA"/>
</dbReference>
<evidence type="ECO:0000313" key="1">
    <source>
        <dbReference type="EMBL" id="TWU34520.1"/>
    </source>
</evidence>
<name>A0A5C6DCM5_9BACT</name>
<sequence>MKRIAVLIDPELPSETRAVVRRAAESAASLQVARFDCLERSPNRVGVSMLPLWYDVLLTTGGYDDAATTFPARRRPHFSVDPLTNPLAQWGWFQGMDAIRPWAESDQRENHERLRRCFDQIKADPLSKAYVFGTGPSLDLAYSHDFSDGYRVVCNTICKDPELFSHLRPDVIVAGDALYHFGDSGHAVAFRNDLHDRMKEGTTVFLYPDLFRFRIQAEFADVADRCVALPTGQGIDFTRDIAETYEFAATGNVLGQMLVPVACSLAKQVHLLGFDGRKPNDKHFWANSARVSYPGMIETMRGEYPAFYDHHVPASNPLKYVNAVQGDALSEAFDHAEGAGWQFALLSPSTSPALANRRLIPIAESR</sequence>
<protein>
    <submittedName>
        <fullName evidence="1">Uncharacterized protein</fullName>
    </submittedName>
</protein>
<dbReference type="AlphaFoldDB" id="A0A5C6DCM5"/>
<keyword evidence="2" id="KW-1185">Reference proteome</keyword>
<dbReference type="Proteomes" id="UP000319143">
    <property type="component" value="Unassembled WGS sequence"/>
</dbReference>
<accession>A0A5C6DCM5</accession>
<dbReference type="OrthoDB" id="1550942at2"/>
<evidence type="ECO:0000313" key="2">
    <source>
        <dbReference type="Proteomes" id="UP000319143"/>
    </source>
</evidence>